<dbReference type="EMBL" id="JARAOO010000010">
    <property type="protein sequence ID" value="KAJ7953190.1"/>
    <property type="molecule type" value="Genomic_DNA"/>
</dbReference>
<evidence type="ECO:0000313" key="2">
    <source>
        <dbReference type="Proteomes" id="UP001163823"/>
    </source>
</evidence>
<dbReference type="Proteomes" id="UP001163823">
    <property type="component" value="Chromosome 10"/>
</dbReference>
<dbReference type="Gene3D" id="1.20.1440.130">
    <property type="entry name" value="VKOR domain"/>
    <property type="match status" value="1"/>
</dbReference>
<proteinExistence type="predicted"/>
<protein>
    <submittedName>
        <fullName evidence="1">Thiol-disulfide oxidoreductase LTO1-like</fullName>
    </submittedName>
</protein>
<organism evidence="1 2">
    <name type="scientific">Quillaja saponaria</name>
    <name type="common">Soap bark tree</name>
    <dbReference type="NCBI Taxonomy" id="32244"/>
    <lineage>
        <taxon>Eukaryota</taxon>
        <taxon>Viridiplantae</taxon>
        <taxon>Streptophyta</taxon>
        <taxon>Embryophyta</taxon>
        <taxon>Tracheophyta</taxon>
        <taxon>Spermatophyta</taxon>
        <taxon>Magnoliopsida</taxon>
        <taxon>eudicotyledons</taxon>
        <taxon>Gunneridae</taxon>
        <taxon>Pentapetalae</taxon>
        <taxon>rosids</taxon>
        <taxon>fabids</taxon>
        <taxon>Fabales</taxon>
        <taxon>Quillajaceae</taxon>
        <taxon>Quillaja</taxon>
    </lineage>
</organism>
<reference evidence="1" key="1">
    <citation type="journal article" date="2023" name="Science">
        <title>Elucidation of the pathway for biosynthesis of saponin adjuvants from the soapbark tree.</title>
        <authorList>
            <person name="Reed J."/>
            <person name="Orme A."/>
            <person name="El-Demerdash A."/>
            <person name="Owen C."/>
            <person name="Martin L.B.B."/>
            <person name="Misra R.C."/>
            <person name="Kikuchi S."/>
            <person name="Rejzek M."/>
            <person name="Martin A.C."/>
            <person name="Harkess A."/>
            <person name="Leebens-Mack J."/>
            <person name="Louveau T."/>
            <person name="Stephenson M.J."/>
            <person name="Osbourn A."/>
        </authorList>
    </citation>
    <scope>NUCLEOTIDE SEQUENCE</scope>
    <source>
        <strain evidence="1">S10</strain>
    </source>
</reference>
<comment type="caution">
    <text evidence="1">The sequence shown here is derived from an EMBL/GenBank/DDBJ whole genome shotgun (WGS) entry which is preliminary data.</text>
</comment>
<sequence length="128" mass="14223">MYQYHLLLSILDGLIRSNFSVTQGRLDFFEKSWHRRLLVTGKCLSSGPGQEPESESETTKLASSSTSNLTYNLCTEIRGIGFLETTYLTYLKLTNSDAFCPIGGGTCGDILNSDYALVFGNMLERGFQ</sequence>
<name>A0AAD7PFP2_QUISA</name>
<dbReference type="PANTHER" id="PTHR34573:SF1">
    <property type="entry name" value="VITAMIN K EPOXIDE REDUCTASE DOMAIN-CONTAINING PROTEIN"/>
    <property type="match status" value="1"/>
</dbReference>
<evidence type="ECO:0000313" key="1">
    <source>
        <dbReference type="EMBL" id="KAJ7953190.1"/>
    </source>
</evidence>
<dbReference type="AlphaFoldDB" id="A0AAD7PFP2"/>
<keyword evidence="2" id="KW-1185">Reference proteome</keyword>
<gene>
    <name evidence="1" type="ORF">O6P43_024926</name>
</gene>
<dbReference type="KEGG" id="qsa:O6P43_024926"/>
<accession>A0AAD7PFP2</accession>
<dbReference type="InterPro" id="IPR038354">
    <property type="entry name" value="VKOR_sf"/>
</dbReference>
<dbReference type="PANTHER" id="PTHR34573">
    <property type="entry name" value="VKC DOMAIN-CONTAINING PROTEIN"/>
    <property type="match status" value="1"/>
</dbReference>